<evidence type="ECO:0000256" key="13">
    <source>
        <dbReference type="ARBA" id="ARBA00038302"/>
    </source>
</evidence>
<keyword evidence="9" id="KW-1133">Transmembrane helix</keyword>
<evidence type="ECO:0000256" key="15">
    <source>
        <dbReference type="ARBA" id="ARBA00042568"/>
    </source>
</evidence>
<dbReference type="Gene3D" id="6.10.140.2150">
    <property type="match status" value="1"/>
</dbReference>
<keyword evidence="8" id="KW-0746">Sphingolipid metabolism</keyword>
<organism evidence="18 19">
    <name type="scientific">Malassezia pachydermatis</name>
    <dbReference type="NCBI Taxonomy" id="77020"/>
    <lineage>
        <taxon>Eukaryota</taxon>
        <taxon>Fungi</taxon>
        <taxon>Dikarya</taxon>
        <taxon>Basidiomycota</taxon>
        <taxon>Ustilaginomycotina</taxon>
        <taxon>Malasseziomycetes</taxon>
        <taxon>Malasseziales</taxon>
        <taxon>Malasseziaceae</taxon>
        <taxon>Malassezia</taxon>
    </lineage>
</organism>
<dbReference type="PANTHER" id="PTHR42735:SF6">
    <property type="entry name" value="SPHINGOSINE-1-PHOSPHATE LYASE 1"/>
    <property type="match status" value="1"/>
</dbReference>
<keyword evidence="12 17" id="KW-0456">Lyase</keyword>
<dbReference type="OrthoDB" id="10254570at2759"/>
<dbReference type="GO" id="GO:0030149">
    <property type="term" value="P:sphingolipid catabolic process"/>
    <property type="evidence" value="ECO:0007669"/>
    <property type="project" value="TreeGrafter"/>
</dbReference>
<comment type="caution">
    <text evidence="18">The sequence shown here is derived from an EMBL/GenBank/DDBJ whole genome shotgun (WGS) entry which is preliminary data.</text>
</comment>
<evidence type="ECO:0000313" key="18">
    <source>
        <dbReference type="EMBL" id="KOS15516.1"/>
    </source>
</evidence>
<dbReference type="EMBL" id="LGAV01000002">
    <property type="protein sequence ID" value="KOS15516.1"/>
    <property type="molecule type" value="Genomic_DNA"/>
</dbReference>
<dbReference type="VEuPathDB" id="FungiDB:Malapachy_2423"/>
<proteinExistence type="inferred from homology"/>
<evidence type="ECO:0000256" key="17">
    <source>
        <dbReference type="RuleBase" id="RU000382"/>
    </source>
</evidence>
<reference evidence="18 19" key="1">
    <citation type="submission" date="2015-07" db="EMBL/GenBank/DDBJ databases">
        <title>Draft Genome Sequence of Malassezia furfur CBS1878 and Malassezia pachydermatis CBS1879.</title>
        <authorList>
            <person name="Triana S."/>
            <person name="Ohm R."/>
            <person name="Gonzalez A."/>
            <person name="DeCock H."/>
            <person name="Restrepo S."/>
            <person name="Celis A."/>
        </authorList>
    </citation>
    <scope>NUCLEOTIDE SEQUENCE [LARGE SCALE GENOMIC DNA]</scope>
    <source>
        <strain evidence="18 19">CBS 1879</strain>
    </source>
</reference>
<comment type="pathway">
    <text evidence="4">Sphingolipid metabolism.</text>
</comment>
<evidence type="ECO:0000256" key="10">
    <source>
        <dbReference type="ARBA" id="ARBA00023098"/>
    </source>
</evidence>
<dbReference type="Gene3D" id="3.90.1150.10">
    <property type="entry name" value="Aspartate Aminotransferase, domain 1"/>
    <property type="match status" value="1"/>
</dbReference>
<evidence type="ECO:0000256" key="5">
    <source>
        <dbReference type="ARBA" id="ARBA00022692"/>
    </source>
</evidence>
<name>A0A0M8MMK0_9BASI</name>
<evidence type="ECO:0000256" key="1">
    <source>
        <dbReference type="ARBA" id="ARBA00001933"/>
    </source>
</evidence>
<comment type="pathway">
    <text evidence="3">Lipid metabolism; sphingolipid metabolism.</text>
</comment>
<comment type="subcellular location">
    <subcellularLocation>
        <location evidence="2">Endoplasmic reticulum membrane</location>
        <topology evidence="2">Single-pass membrane protein</topology>
    </subcellularLocation>
</comment>
<protein>
    <recommendedName>
        <fullName evidence="14">sphinganine-1-phosphate aldolase</fullName>
        <ecNumber evidence="14">4.1.2.27</ecNumber>
    </recommendedName>
    <alternativeName>
        <fullName evidence="15">Sphingosine-1-phosphate aldolase</fullName>
    </alternativeName>
</protein>
<dbReference type="AlphaFoldDB" id="A0A0M8MMK0"/>
<evidence type="ECO:0000256" key="7">
    <source>
        <dbReference type="ARBA" id="ARBA00022898"/>
    </source>
</evidence>
<dbReference type="InterPro" id="IPR015421">
    <property type="entry name" value="PyrdxlP-dep_Trfase_major"/>
</dbReference>
<keyword evidence="19" id="KW-1185">Reference proteome</keyword>
<evidence type="ECO:0000256" key="9">
    <source>
        <dbReference type="ARBA" id="ARBA00022989"/>
    </source>
</evidence>
<comment type="similarity">
    <text evidence="13">Belongs to the group II decarboxylase family. Sphingosine-1-phosphate lyase subfamily.</text>
</comment>
<evidence type="ECO:0000256" key="8">
    <source>
        <dbReference type="ARBA" id="ARBA00022919"/>
    </source>
</evidence>
<evidence type="ECO:0000256" key="11">
    <source>
        <dbReference type="ARBA" id="ARBA00023136"/>
    </source>
</evidence>
<evidence type="ECO:0000256" key="4">
    <source>
        <dbReference type="ARBA" id="ARBA00004991"/>
    </source>
</evidence>
<evidence type="ECO:0000313" key="19">
    <source>
        <dbReference type="Proteomes" id="UP000037751"/>
    </source>
</evidence>
<evidence type="ECO:0000256" key="3">
    <source>
        <dbReference type="ARBA" id="ARBA00004760"/>
    </source>
</evidence>
<dbReference type="RefSeq" id="XP_017993148.1">
    <property type="nucleotide sequence ID" value="XM_018136913.1"/>
</dbReference>
<dbReference type="GO" id="GO:0008117">
    <property type="term" value="F:sphinganine-1-phosphate aldolase activity"/>
    <property type="evidence" value="ECO:0007669"/>
    <property type="project" value="UniProtKB-EC"/>
</dbReference>
<evidence type="ECO:0000256" key="16">
    <source>
        <dbReference type="PIRSR" id="PIRSR602129-50"/>
    </source>
</evidence>
<dbReference type="InterPro" id="IPR002129">
    <property type="entry name" value="PyrdxlP-dep_de-COase"/>
</dbReference>
<dbReference type="GO" id="GO:0019752">
    <property type="term" value="P:carboxylic acid metabolic process"/>
    <property type="evidence" value="ECO:0007669"/>
    <property type="project" value="InterPro"/>
</dbReference>
<keyword evidence="6" id="KW-0256">Endoplasmic reticulum</keyword>
<dbReference type="InterPro" id="IPR015424">
    <property type="entry name" value="PyrdxlP-dep_Trfase"/>
</dbReference>
<dbReference type="GeneID" id="28728788"/>
<dbReference type="Proteomes" id="UP000037751">
    <property type="component" value="Unassembled WGS sequence"/>
</dbReference>
<dbReference type="GO" id="GO:0030170">
    <property type="term" value="F:pyridoxal phosphate binding"/>
    <property type="evidence" value="ECO:0007669"/>
    <property type="project" value="InterPro"/>
</dbReference>
<dbReference type="Pfam" id="PF00282">
    <property type="entry name" value="Pyridoxal_deC"/>
    <property type="match status" value="1"/>
</dbReference>
<dbReference type="EC" id="4.1.2.27" evidence="14"/>
<evidence type="ECO:0000256" key="2">
    <source>
        <dbReference type="ARBA" id="ARBA00004389"/>
    </source>
</evidence>
<dbReference type="InterPro" id="IPR050477">
    <property type="entry name" value="GrpII_AminoAcid_Decarb"/>
</dbReference>
<gene>
    <name evidence="18" type="ORF">Malapachy_2423</name>
</gene>
<keyword evidence="10" id="KW-0443">Lipid metabolism</keyword>
<keyword evidence="11" id="KW-0472">Membrane</keyword>
<feature type="modified residue" description="N6-(pyridoxal phosphate)lysine" evidence="16">
    <location>
        <position position="357"/>
    </location>
</feature>
<evidence type="ECO:0000256" key="6">
    <source>
        <dbReference type="ARBA" id="ARBA00022824"/>
    </source>
</evidence>
<dbReference type="Gene3D" id="3.40.640.10">
    <property type="entry name" value="Type I PLP-dependent aspartate aminotransferase-like (Major domain)"/>
    <property type="match status" value="1"/>
</dbReference>
<accession>A0A0M8MMK0</accession>
<dbReference type="InterPro" id="IPR015422">
    <property type="entry name" value="PyrdxlP-dep_Trfase_small"/>
</dbReference>
<dbReference type="SUPFAM" id="SSF53383">
    <property type="entry name" value="PLP-dependent transferases"/>
    <property type="match status" value="1"/>
</dbReference>
<dbReference type="PANTHER" id="PTHR42735">
    <property type="match status" value="1"/>
</dbReference>
<dbReference type="GO" id="GO:0016740">
    <property type="term" value="F:transferase activity"/>
    <property type="evidence" value="ECO:0007669"/>
    <property type="project" value="UniProtKB-KW"/>
</dbReference>
<dbReference type="GO" id="GO:0005789">
    <property type="term" value="C:endoplasmic reticulum membrane"/>
    <property type="evidence" value="ECO:0007669"/>
    <property type="project" value="UniProtKB-SubCell"/>
</dbReference>
<sequence length="559" mass="61378">MTVTHSKAGAPSTSGPVVRLLRLVVTFDNARTLALIAVVWHYSFRWGRTIKADGVVGVLRRFRTTLLRQLFRIMMLIPSNRRRVEREMSMAVNDVAKSLMPPTTVATVREMPAHGHDLPWVTQQLENLMLLGGHGESDGRHVYLDGHVSGAVYHGGEALNRVMVETIERFLLTNPLHPEVFPGLRKMESEVVSMVLRMYHAPEGAAGTTTSGGTESIMMACLAMREWGRHERGITQPEIVVPVSAHVAFDKAGHYFGMTVRRIPVDKKTRKVRLDLVQRAINANTVLLVGSAPNFPDGIIDDMVSIGALAKRYGIGCHVDACLGSFLVPFLEPAGFLAEPFDFRVEGVTSISCDTHKYGFAPKGSSIVMYRTEKLRRFQYFVSADWVGGVYASPTLAGSRPGALIAGAWAVMMTMGYDGYLQSCREIVGAAQTIARRVREEIPELYVLGQPLVSVVAIGSAGKLNIYDVGDQMSRRGWHLNAISGDAPAFHIACTRLTVPVVDRFIADLKESVQHSHSRPSKAGTMATVYGLHTTTPVAPILLNEMAARFIDTMYKLAP</sequence>
<keyword evidence="5" id="KW-0812">Transmembrane</keyword>
<evidence type="ECO:0000256" key="14">
    <source>
        <dbReference type="ARBA" id="ARBA00038965"/>
    </source>
</evidence>
<keyword evidence="7 16" id="KW-0663">Pyridoxal phosphate</keyword>
<keyword evidence="18" id="KW-0808">Transferase</keyword>
<comment type="cofactor">
    <cofactor evidence="1 16 17">
        <name>pyridoxal 5'-phosphate</name>
        <dbReference type="ChEBI" id="CHEBI:597326"/>
    </cofactor>
</comment>
<dbReference type="FunFam" id="3.40.640.10:FF:000020">
    <property type="entry name" value="sphingosine-1-phosphate lyase 1"/>
    <property type="match status" value="1"/>
</dbReference>
<evidence type="ECO:0000256" key="12">
    <source>
        <dbReference type="ARBA" id="ARBA00023239"/>
    </source>
</evidence>
<dbReference type="STRING" id="77020.A0A0M8MMK0"/>